<accession>A0A644XAH7</accession>
<protein>
    <submittedName>
        <fullName evidence="1">Uncharacterized protein</fullName>
    </submittedName>
</protein>
<proteinExistence type="predicted"/>
<sequence>MPSRVTRTAPQFQRIVKPYRDAFMILIASEGQKTEELYFSFPFLSHRRVKILPIPSQDGCSAPAYVLDNLKNTAKQLDLGKQDRLWLAIDRDRWKEQQIREVMGKKSEIYQSKWL</sequence>
<organism evidence="1">
    <name type="scientific">bioreactor metagenome</name>
    <dbReference type="NCBI Taxonomy" id="1076179"/>
    <lineage>
        <taxon>unclassified sequences</taxon>
        <taxon>metagenomes</taxon>
        <taxon>ecological metagenomes</taxon>
    </lineage>
</organism>
<dbReference type="EMBL" id="VSSQ01002084">
    <property type="protein sequence ID" value="MPM13212.1"/>
    <property type="molecule type" value="Genomic_DNA"/>
</dbReference>
<reference evidence="1" key="1">
    <citation type="submission" date="2019-08" db="EMBL/GenBank/DDBJ databases">
        <authorList>
            <person name="Kucharzyk K."/>
            <person name="Murdoch R.W."/>
            <person name="Higgins S."/>
            <person name="Loffler F."/>
        </authorList>
    </citation>
    <scope>NUCLEOTIDE SEQUENCE</scope>
</reference>
<gene>
    <name evidence="1" type="ORF">SDC9_59568</name>
</gene>
<comment type="caution">
    <text evidence="1">The sequence shown here is derived from an EMBL/GenBank/DDBJ whole genome shotgun (WGS) entry which is preliminary data.</text>
</comment>
<dbReference type="InterPro" id="IPR025591">
    <property type="entry name" value="RloB"/>
</dbReference>
<name>A0A644XAH7_9ZZZZ</name>
<dbReference type="AlphaFoldDB" id="A0A644XAH7"/>
<evidence type="ECO:0000313" key="1">
    <source>
        <dbReference type="EMBL" id="MPM13212.1"/>
    </source>
</evidence>
<dbReference type="Pfam" id="PF13707">
    <property type="entry name" value="RloB"/>
    <property type="match status" value="1"/>
</dbReference>